<evidence type="ECO:0000313" key="1">
    <source>
        <dbReference type="EMBL" id="TFV08599.1"/>
    </source>
</evidence>
<reference evidence="1 2" key="1">
    <citation type="submission" date="2019-03" db="EMBL/GenBank/DDBJ databases">
        <title>Diversity of the mouse oral microbiome.</title>
        <authorList>
            <person name="Joseph S."/>
            <person name="Aduse-Opoku J."/>
            <person name="Curtis M."/>
            <person name="Wade W."/>
            <person name="Hashim A."/>
        </authorList>
    </citation>
    <scope>NUCLEOTIDE SEQUENCE [LARGE SCALE GENOMIC DNA]</scope>
    <source>
        <strain evidence="1 2">WT12</strain>
    </source>
</reference>
<protein>
    <submittedName>
        <fullName evidence="1">Uncharacterized protein</fullName>
    </submittedName>
</protein>
<sequence length="64" mass="7162">MSPSSRCKVLEKCKPCRCSQTQAGGLSEKLAKHRPAERVIERQIVELATRCERCECKKEAENAG</sequence>
<dbReference type="AlphaFoldDB" id="A0A4Y9JUM3"/>
<dbReference type="Proteomes" id="UP000297396">
    <property type="component" value="Unassembled WGS sequence"/>
</dbReference>
<name>A0A4Y9JUM3_9PAST</name>
<evidence type="ECO:0000313" key="2">
    <source>
        <dbReference type="Proteomes" id="UP000297396"/>
    </source>
</evidence>
<organism evidence="1 2">
    <name type="scientific">Muribacter muris</name>
    <dbReference type="NCBI Taxonomy" id="67855"/>
    <lineage>
        <taxon>Bacteria</taxon>
        <taxon>Pseudomonadati</taxon>
        <taxon>Pseudomonadota</taxon>
        <taxon>Gammaproteobacteria</taxon>
        <taxon>Pasteurellales</taxon>
        <taxon>Pasteurellaceae</taxon>
        <taxon>Muribacter</taxon>
    </lineage>
</organism>
<comment type="caution">
    <text evidence="1">The sequence shown here is derived from an EMBL/GenBank/DDBJ whole genome shotgun (WGS) entry which is preliminary data.</text>
</comment>
<dbReference type="EMBL" id="SPPA01000023">
    <property type="protein sequence ID" value="TFV08599.1"/>
    <property type="molecule type" value="Genomic_DNA"/>
</dbReference>
<accession>A0A4Y9JUM3</accession>
<gene>
    <name evidence="1" type="ORF">E4T80_09930</name>
</gene>
<dbReference type="OrthoDB" id="9951843at2"/>
<dbReference type="RefSeq" id="WP_135057980.1">
    <property type="nucleotide sequence ID" value="NZ_JADGLC010000023.1"/>
</dbReference>
<proteinExistence type="predicted"/>